<gene>
    <name evidence="2" type="ORF">IFM46972_00715</name>
</gene>
<proteinExistence type="predicted"/>
<organism evidence="2 3">
    <name type="scientific">Aspergillus udagawae</name>
    <dbReference type="NCBI Taxonomy" id="91492"/>
    <lineage>
        <taxon>Eukaryota</taxon>
        <taxon>Fungi</taxon>
        <taxon>Dikarya</taxon>
        <taxon>Ascomycota</taxon>
        <taxon>Pezizomycotina</taxon>
        <taxon>Eurotiomycetes</taxon>
        <taxon>Eurotiomycetidae</taxon>
        <taxon>Eurotiales</taxon>
        <taxon>Aspergillaceae</taxon>
        <taxon>Aspergillus</taxon>
        <taxon>Aspergillus subgen. Fumigati</taxon>
    </lineage>
</organism>
<dbReference type="AlphaFoldDB" id="A0A8H3N2I5"/>
<dbReference type="EMBL" id="BLKC01000003">
    <property type="protein sequence ID" value="GFF23543.1"/>
    <property type="molecule type" value="Genomic_DNA"/>
</dbReference>
<evidence type="ECO:0000313" key="2">
    <source>
        <dbReference type="EMBL" id="GFF23543.1"/>
    </source>
</evidence>
<dbReference type="Proteomes" id="UP000465221">
    <property type="component" value="Unassembled WGS sequence"/>
</dbReference>
<sequence>MSPLRRYTTVSIPASYGRLDDGPSPGTVAGIVLGSVAGFVFLLYLAYLGLGLNNKPHPDDVEVSTVSMESALSRRARRARRGGDGGRVEVVEERRRRHPDDHIVVEESVTSASRTDEGDVVEVLEEHSSIDVPVAPARSRSRRSRVSGSYRTVDPYEYGGGSSYDGRWIMSYEAMSCSDVFEMDTSLEDHDQVGP</sequence>
<evidence type="ECO:0000313" key="3">
    <source>
        <dbReference type="Proteomes" id="UP000465221"/>
    </source>
</evidence>
<keyword evidence="1" id="KW-0472">Membrane</keyword>
<feature type="transmembrane region" description="Helical" evidence="1">
    <location>
        <begin position="28"/>
        <end position="50"/>
    </location>
</feature>
<comment type="caution">
    <text evidence="2">The sequence shown here is derived from an EMBL/GenBank/DDBJ whole genome shotgun (WGS) entry which is preliminary data.</text>
</comment>
<accession>A0A8H3N2I5</accession>
<protein>
    <submittedName>
        <fullName evidence="2">Uncharacterized protein</fullName>
    </submittedName>
</protein>
<keyword evidence="1" id="KW-1133">Transmembrane helix</keyword>
<reference evidence="2 3" key="1">
    <citation type="submission" date="2020-01" db="EMBL/GenBank/DDBJ databases">
        <title>Draft genome sequence of Aspergillus udagawae IFM 46972.</title>
        <authorList>
            <person name="Takahashi H."/>
            <person name="Yaguchi T."/>
        </authorList>
    </citation>
    <scope>NUCLEOTIDE SEQUENCE [LARGE SCALE GENOMIC DNA]</scope>
    <source>
        <strain evidence="2 3">IFM 46972</strain>
    </source>
</reference>
<evidence type="ECO:0000256" key="1">
    <source>
        <dbReference type="SAM" id="Phobius"/>
    </source>
</evidence>
<keyword evidence="1" id="KW-0812">Transmembrane</keyword>
<name>A0A8H3N2I5_9EURO</name>